<evidence type="ECO:0000256" key="1">
    <source>
        <dbReference type="ARBA" id="ARBA00008668"/>
    </source>
</evidence>
<name>A0A8J5C8X5_ZINOF</name>
<proteinExistence type="inferred from homology"/>
<dbReference type="Pfam" id="PF00657">
    <property type="entry name" value="Lipase_GDSL"/>
    <property type="match status" value="1"/>
</dbReference>
<dbReference type="SUPFAM" id="SSF52266">
    <property type="entry name" value="SGNH hydrolase"/>
    <property type="match status" value="1"/>
</dbReference>
<comment type="caution">
    <text evidence="2">The sequence shown here is derived from an EMBL/GenBank/DDBJ whole genome shotgun (WGS) entry which is preliminary data.</text>
</comment>
<evidence type="ECO:0008006" key="4">
    <source>
        <dbReference type="Google" id="ProtNLM"/>
    </source>
</evidence>
<dbReference type="GO" id="GO:0016788">
    <property type="term" value="F:hydrolase activity, acting on ester bonds"/>
    <property type="evidence" value="ECO:0007669"/>
    <property type="project" value="InterPro"/>
</dbReference>
<dbReference type="InterPro" id="IPR001087">
    <property type="entry name" value="GDSL"/>
</dbReference>
<protein>
    <recommendedName>
        <fullName evidence="4">GDSL esterase/lipase EXL3</fullName>
    </recommendedName>
</protein>
<evidence type="ECO:0000313" key="3">
    <source>
        <dbReference type="Proteomes" id="UP000734854"/>
    </source>
</evidence>
<dbReference type="Gene3D" id="3.40.50.1110">
    <property type="entry name" value="SGNH hydrolase"/>
    <property type="match status" value="1"/>
</dbReference>
<dbReference type="EMBL" id="JACMSC010000018">
    <property type="protein sequence ID" value="KAG6474970.1"/>
    <property type="molecule type" value="Genomic_DNA"/>
</dbReference>
<dbReference type="CDD" id="cd01837">
    <property type="entry name" value="SGNH_plant_lipase_like"/>
    <property type="match status" value="1"/>
</dbReference>
<comment type="similarity">
    <text evidence="1">Belongs to the 'GDSL' lipolytic enzyme family.</text>
</comment>
<dbReference type="InterPro" id="IPR036514">
    <property type="entry name" value="SGNH_hydro_sf"/>
</dbReference>
<dbReference type="InterPro" id="IPR050592">
    <property type="entry name" value="GDSL_lipolytic_enzyme"/>
</dbReference>
<dbReference type="PANTHER" id="PTHR45642:SF150">
    <property type="entry name" value="GDSL ESTERASE_LIPASE EXL3"/>
    <property type="match status" value="1"/>
</dbReference>
<keyword evidence="3" id="KW-1185">Reference proteome</keyword>
<dbReference type="Proteomes" id="UP000734854">
    <property type="component" value="Unassembled WGS sequence"/>
</dbReference>
<accession>A0A8J5C8X5</accession>
<sequence>MTTGEATASPKVGIAFSNRLRHVESLSLHPSGAGRISHLNAVILVSKHVQKLIEDPAGSGQRPLPSSTGRRSEIWRYSSLIFDCIHFQIIWSGAKLEGVVRSVVSYALNRQISFDDLTKPLDEESIKVTMDDFLNALHELNGIIDCGERHKHIHERALLLVEQIKDNQSPLVTYLLEATIGIESDFPYVKMISAESMIGLGEATKCTQIVKACSSDEDGLLGFDVHSDGHGQRQLTVLARDERMEITSSMNGAPLFPPKKKSFSCIEMNGYCVSRLARGDNIPSDIMASNLGIKQYVPAYLGTELSAFDILTGVSFASGGSGYDPLTSELVQAISMTQQLNLFKEYKQKLKEIAGEKRANAIISKSLYSVITGTDDLANTYFSTPFRSVEYDLPSYIKFVVQCASSFLQELYHLGARKVAVAGVSPIGCLPSQRSLAGGIERECVTRYNEAALMLNSVLAKEIQRLNYTLPGSEFLFVDMYDTLLDMIQHPNAYGFEEVAKGCCGTGIFEVTLTCNRFTAGVCEDVSKYLFWDVYHPTERGYEIMIQKLQTKYSPFFN</sequence>
<dbReference type="AlphaFoldDB" id="A0A8J5C8X5"/>
<dbReference type="InterPro" id="IPR035669">
    <property type="entry name" value="SGNH_plant_lipase-like"/>
</dbReference>
<gene>
    <name evidence="2" type="ORF">ZIOFF_064187</name>
</gene>
<organism evidence="2 3">
    <name type="scientific">Zingiber officinale</name>
    <name type="common">Ginger</name>
    <name type="synonym">Amomum zingiber</name>
    <dbReference type="NCBI Taxonomy" id="94328"/>
    <lineage>
        <taxon>Eukaryota</taxon>
        <taxon>Viridiplantae</taxon>
        <taxon>Streptophyta</taxon>
        <taxon>Embryophyta</taxon>
        <taxon>Tracheophyta</taxon>
        <taxon>Spermatophyta</taxon>
        <taxon>Magnoliopsida</taxon>
        <taxon>Liliopsida</taxon>
        <taxon>Zingiberales</taxon>
        <taxon>Zingiberaceae</taxon>
        <taxon>Zingiber</taxon>
    </lineage>
</organism>
<dbReference type="PANTHER" id="PTHR45642">
    <property type="entry name" value="GDSL ESTERASE/LIPASE EXL3"/>
    <property type="match status" value="1"/>
</dbReference>
<evidence type="ECO:0000313" key="2">
    <source>
        <dbReference type="EMBL" id="KAG6474970.1"/>
    </source>
</evidence>
<reference evidence="2 3" key="1">
    <citation type="submission" date="2020-08" db="EMBL/GenBank/DDBJ databases">
        <title>Plant Genome Project.</title>
        <authorList>
            <person name="Zhang R.-G."/>
        </authorList>
    </citation>
    <scope>NUCLEOTIDE SEQUENCE [LARGE SCALE GENOMIC DNA]</scope>
    <source>
        <tissue evidence="2">Rhizome</tissue>
    </source>
</reference>